<accession>A0AAU9UL51</accession>
<keyword evidence="3" id="KW-1185">Reference proteome</keyword>
<dbReference type="AlphaFoldDB" id="A0AAU9UL51"/>
<feature type="region of interest" description="Disordered" evidence="1">
    <location>
        <begin position="280"/>
        <end position="354"/>
    </location>
</feature>
<gene>
    <name evidence="2" type="ORF">EEDITHA_LOCUS13819</name>
</gene>
<feature type="compositionally biased region" description="Low complexity" evidence="1">
    <location>
        <begin position="284"/>
        <end position="295"/>
    </location>
</feature>
<dbReference type="Proteomes" id="UP001153954">
    <property type="component" value="Unassembled WGS sequence"/>
</dbReference>
<feature type="compositionally biased region" description="Polar residues" evidence="1">
    <location>
        <begin position="332"/>
        <end position="343"/>
    </location>
</feature>
<dbReference type="EMBL" id="CAKOGL010000020">
    <property type="protein sequence ID" value="CAH2098733.1"/>
    <property type="molecule type" value="Genomic_DNA"/>
</dbReference>
<proteinExistence type="predicted"/>
<dbReference type="PANTHER" id="PTHR34239">
    <property type="entry name" value="APPLE DOMAIN-CONTAINING PROTEIN"/>
    <property type="match status" value="1"/>
</dbReference>
<evidence type="ECO:0000313" key="2">
    <source>
        <dbReference type="EMBL" id="CAH2098733.1"/>
    </source>
</evidence>
<name>A0AAU9UL51_EUPED</name>
<organism evidence="2 3">
    <name type="scientific">Euphydryas editha</name>
    <name type="common">Edith's checkerspot</name>
    <dbReference type="NCBI Taxonomy" id="104508"/>
    <lineage>
        <taxon>Eukaryota</taxon>
        <taxon>Metazoa</taxon>
        <taxon>Ecdysozoa</taxon>
        <taxon>Arthropoda</taxon>
        <taxon>Hexapoda</taxon>
        <taxon>Insecta</taxon>
        <taxon>Pterygota</taxon>
        <taxon>Neoptera</taxon>
        <taxon>Endopterygota</taxon>
        <taxon>Lepidoptera</taxon>
        <taxon>Glossata</taxon>
        <taxon>Ditrysia</taxon>
        <taxon>Papilionoidea</taxon>
        <taxon>Nymphalidae</taxon>
        <taxon>Nymphalinae</taxon>
        <taxon>Euphydryas</taxon>
    </lineage>
</organism>
<comment type="caution">
    <text evidence="2">The sequence shown here is derived from an EMBL/GenBank/DDBJ whole genome shotgun (WGS) entry which is preliminary data.</text>
</comment>
<feature type="region of interest" description="Disordered" evidence="1">
    <location>
        <begin position="24"/>
        <end position="60"/>
    </location>
</feature>
<evidence type="ECO:0000313" key="3">
    <source>
        <dbReference type="Proteomes" id="UP001153954"/>
    </source>
</evidence>
<evidence type="ECO:0000256" key="1">
    <source>
        <dbReference type="SAM" id="MobiDB-lite"/>
    </source>
</evidence>
<reference evidence="2" key="1">
    <citation type="submission" date="2022-03" db="EMBL/GenBank/DDBJ databases">
        <authorList>
            <person name="Tunstrom K."/>
        </authorList>
    </citation>
    <scope>NUCLEOTIDE SEQUENCE</scope>
</reference>
<feature type="compositionally biased region" description="Polar residues" evidence="1">
    <location>
        <begin position="302"/>
        <end position="320"/>
    </location>
</feature>
<sequence length="354" mass="39644">MPKRNSKEKIDYYRNKIRKLENKHRRIKPIISSSESEDDTSRADLNMETASIDPDPDIPVIDPPTNSLPEITSNMTDPAALQPKEPVTTDALAPQPEPVELEPDILAALGEANDEMPEYGEKIHESLAKIWLPILKKGLVKESRESFLKNYLIPENCVLLQAPTLNPEIQAAIPESGKFRDKKMAYSQQQLGAGITAVNRGLNLLVSNENKMEAIKFISDGCRILSDLHHQQTETRKKFITPCLDKTFLQVVDQSERDNTLFGNNLSDKIKASKVITMQGQQIKKTSSTPKPSSSHVHAAHTSRNSLQGNWQTLPRSQANRGGRGGYKRNSQRQTPSSQQKMASLSKYRAAKRQ</sequence>
<protein>
    <submittedName>
        <fullName evidence="2">Uncharacterized protein</fullName>
    </submittedName>
</protein>
<dbReference type="PANTHER" id="PTHR34239:SF2">
    <property type="entry name" value="TRANSPOSABLE ELEMENT P TRANSPOSASE_THAP9 CONSERVED DOMAIN-CONTAINING PROTEIN"/>
    <property type="match status" value="1"/>
</dbReference>